<keyword evidence="2" id="KW-1185">Reference proteome</keyword>
<organism evidence="1 2">
    <name type="scientific">Hymenobacter swuensis DY53</name>
    <dbReference type="NCBI Taxonomy" id="1227739"/>
    <lineage>
        <taxon>Bacteria</taxon>
        <taxon>Pseudomonadati</taxon>
        <taxon>Bacteroidota</taxon>
        <taxon>Cytophagia</taxon>
        <taxon>Cytophagales</taxon>
        <taxon>Hymenobacteraceae</taxon>
        <taxon>Hymenobacter</taxon>
    </lineage>
</organism>
<dbReference type="Proteomes" id="UP000019423">
    <property type="component" value="Plasmid pHsw1"/>
</dbReference>
<keyword evidence="1" id="KW-0614">Plasmid</keyword>
<geneLocation type="plasmid" evidence="1 2">
    <name>pHsw1</name>
</geneLocation>
<name>W8EUX5_9BACT</name>
<dbReference type="HOGENOM" id="CLU_1893351_0_0_10"/>
<evidence type="ECO:0000313" key="1">
    <source>
        <dbReference type="EMBL" id="AHJ95537.1"/>
    </source>
</evidence>
<dbReference type="EMBL" id="CP007144">
    <property type="protein sequence ID" value="AHJ95537.1"/>
    <property type="molecule type" value="Genomic_DNA"/>
</dbReference>
<dbReference type="AlphaFoldDB" id="W8EUX5"/>
<accession>W8EUX5</accession>
<reference evidence="1 2" key="1">
    <citation type="submission" date="2014-01" db="EMBL/GenBank/DDBJ databases">
        <title>Complete sequence of plasmid1 of ionizing-radiation resistance bacterium Hymenobacter swuensis DY53.</title>
        <authorList>
            <person name="Jung J.-H."/>
            <person name="Jeong S.-W."/>
            <person name="Joe M.-H."/>
            <person name="Cho y.-j."/>
            <person name="Kim M.-K."/>
            <person name="Lim S.-Y."/>
        </authorList>
    </citation>
    <scope>NUCLEOTIDE SEQUENCE [LARGE SCALE GENOMIC DNA]</scope>
    <source>
        <strain evidence="1 2">DY53</strain>
        <plasmid evidence="1 2">pHsw1</plasmid>
    </source>
</reference>
<gene>
    <name evidence="1" type="ORF">Hsw_PA0204</name>
</gene>
<dbReference type="RefSeq" id="WP_155832761.1">
    <property type="nucleotide sequence ID" value="NZ_CP007144.1"/>
</dbReference>
<dbReference type="KEGG" id="hsw:Hsw_PA0204"/>
<sequence length="134" mass="15449">MLENASAQWPDSLLSSRQLNLLTGTVPAMPSIAYLRTDLYRLIAAEETDRPGNENSTAPLARYLQDWEAQRRDRKEDPMPWLRRLQEEQPLTTFEQALQRQQQYLAQLGQIRQRTQQLQARLAQVAAPTSQSSK</sequence>
<protein>
    <submittedName>
        <fullName evidence="1">Uncharacterized protein</fullName>
    </submittedName>
</protein>
<proteinExistence type="predicted"/>
<evidence type="ECO:0000313" key="2">
    <source>
        <dbReference type="Proteomes" id="UP000019423"/>
    </source>
</evidence>
<dbReference type="PATRIC" id="fig|1227739.3.peg.231"/>